<sequence>MPSSQKIEDVLKYIKECSPGQDEFYQAVEEVLESLRPLLNEESKYLEHNILDRIVVPERTIIFRITWVDDAGKTHVNVGYRVQFSSTIGPYKGGLRFHPTVSLGTVKFLGFEQIFKNALTGLQIGGAKGGSNFNPKGKSDNEIMKFCQAFMTELYKHIGKHKDVPAGDIGVGGREIGYLFGQYKRLTGEFEGVLTGKGLNWGGSKARKEATGYGSVYFAENFLSAYGKNLKGKRCAVSGSGNVAIYTIEKLYEMGAIPVSCSDSKGTVYKEDGIDLNALKAIKEIHQDSLEEYATVDCQCSYIPISKYPEGGHAVWHLPCDIAFPSATQNELTLVDAKALKANGCILVNEGANMPTTPDALAYIKKNNILFSPGKAANAGGVATSQLEMSQNASMAQWSFEEVDIKLRTIMQNIFKTAYETSKEFDCEGDLVVGANIAGFRKIADSMIEQGAV</sequence>
<dbReference type="GO" id="GO:0000166">
    <property type="term" value="F:nucleotide binding"/>
    <property type="evidence" value="ECO:0007669"/>
    <property type="project" value="UniProtKB-KW"/>
</dbReference>
<dbReference type="Gene3D" id="3.40.50.720">
    <property type="entry name" value="NAD(P)-binding Rossmann-like Domain"/>
    <property type="match status" value="1"/>
</dbReference>
<gene>
    <name evidence="10" type="ORF">HELGO_WM18215</name>
</gene>
<dbReference type="FunFam" id="1.10.285.10:FF:000001">
    <property type="entry name" value="Glutamate dehydrogenase"/>
    <property type="match status" value="1"/>
</dbReference>
<organism evidence="10">
    <name type="scientific">uncultured Sulfurovum sp</name>
    <dbReference type="NCBI Taxonomy" id="269237"/>
    <lineage>
        <taxon>Bacteria</taxon>
        <taxon>Pseudomonadati</taxon>
        <taxon>Campylobacterota</taxon>
        <taxon>Epsilonproteobacteria</taxon>
        <taxon>Campylobacterales</taxon>
        <taxon>Sulfurovaceae</taxon>
        <taxon>Sulfurovum</taxon>
        <taxon>environmental samples</taxon>
    </lineage>
</organism>
<dbReference type="InterPro" id="IPR014362">
    <property type="entry name" value="Glu_DH"/>
</dbReference>
<dbReference type="InterPro" id="IPR050724">
    <property type="entry name" value="Glu_Leu_Phe_Val_DH"/>
</dbReference>
<dbReference type="InterPro" id="IPR006097">
    <property type="entry name" value="Glu/Leu/Phe/Val/Trp_DH_dimer"/>
</dbReference>
<dbReference type="Pfam" id="PF02812">
    <property type="entry name" value="ELFV_dehydrog_N"/>
    <property type="match status" value="1"/>
</dbReference>
<dbReference type="InterPro" id="IPR036291">
    <property type="entry name" value="NAD(P)-bd_dom_sf"/>
</dbReference>
<evidence type="ECO:0000259" key="9">
    <source>
        <dbReference type="SMART" id="SM00839"/>
    </source>
</evidence>
<dbReference type="AlphaFoldDB" id="A0A6S6TG09"/>
<evidence type="ECO:0000256" key="8">
    <source>
        <dbReference type="RuleBase" id="RU004417"/>
    </source>
</evidence>
<feature type="binding site" evidence="6">
    <location>
        <position position="92"/>
    </location>
    <ligand>
        <name>substrate</name>
    </ligand>
</feature>
<feature type="active site" description="Proton donor" evidence="5">
    <location>
        <position position="128"/>
    </location>
</feature>
<dbReference type="PROSITE" id="PS00074">
    <property type="entry name" value="GLFV_DEHYDROGENASE"/>
    <property type="match status" value="1"/>
</dbReference>
<dbReference type="PRINTS" id="PR00082">
    <property type="entry name" value="GLFDHDRGNASE"/>
</dbReference>
<dbReference type="Gene3D" id="1.10.285.10">
    <property type="entry name" value="Glutamate Dehydrogenase, chain A, domain 3"/>
    <property type="match status" value="2"/>
</dbReference>
<dbReference type="NCBIfam" id="NF006929">
    <property type="entry name" value="PRK09414.1"/>
    <property type="match status" value="1"/>
</dbReference>
<dbReference type="InterPro" id="IPR006096">
    <property type="entry name" value="Glu/Leu/Phe/Val/Trp_DH_C"/>
</dbReference>
<dbReference type="FunFam" id="3.40.50.720:FF:000030">
    <property type="entry name" value="Glutamate dehydrogenase"/>
    <property type="match status" value="1"/>
</dbReference>
<dbReference type="SMART" id="SM00839">
    <property type="entry name" value="ELFV_dehydrog"/>
    <property type="match status" value="1"/>
</dbReference>
<feature type="domain" description="Glutamate/phenylalanine/leucine/valine/L-tryptophan dehydrogenase C-terminal" evidence="9">
    <location>
        <begin position="204"/>
        <end position="451"/>
    </location>
</feature>
<dbReference type="PANTHER" id="PTHR43571:SF1">
    <property type="entry name" value="NADP-SPECIFIC GLUTAMATE DEHYDROGENASE 1-RELATED"/>
    <property type="match status" value="1"/>
</dbReference>
<comment type="subunit">
    <text evidence="2">Homohexamer.</text>
</comment>
<dbReference type="PIRSF" id="PIRSF000185">
    <property type="entry name" value="Glu_DH"/>
    <property type="match status" value="1"/>
</dbReference>
<name>A0A6S6TG09_9BACT</name>
<feature type="binding site" evidence="6">
    <location>
        <position position="242"/>
    </location>
    <ligand>
        <name>NAD(+)</name>
        <dbReference type="ChEBI" id="CHEBI:57540"/>
    </ligand>
</feature>
<dbReference type="GO" id="GO:0005829">
    <property type="term" value="C:cytosol"/>
    <property type="evidence" value="ECO:0007669"/>
    <property type="project" value="TreeGrafter"/>
</dbReference>
<feature type="binding site" evidence="6">
    <location>
        <position position="167"/>
    </location>
    <ligand>
        <name>substrate</name>
    </ligand>
</feature>
<dbReference type="InterPro" id="IPR006095">
    <property type="entry name" value="Glu/Leu/Phe/Val/Trp_DH"/>
</dbReference>
<protein>
    <recommendedName>
        <fullName evidence="4">Glutamate dehydrogenase</fullName>
    </recommendedName>
</protein>
<reference evidence="10" key="1">
    <citation type="submission" date="2020-01" db="EMBL/GenBank/DDBJ databases">
        <authorList>
            <person name="Meier V. D."/>
            <person name="Meier V D."/>
        </authorList>
    </citation>
    <scope>NUCLEOTIDE SEQUENCE</scope>
    <source>
        <strain evidence="10">HLG_WM_MAG_02</strain>
    </source>
</reference>
<dbReference type="GO" id="GO:0004354">
    <property type="term" value="F:glutamate dehydrogenase (NADP+) activity"/>
    <property type="evidence" value="ECO:0007669"/>
    <property type="project" value="TreeGrafter"/>
</dbReference>
<dbReference type="CDD" id="cd05313">
    <property type="entry name" value="NAD_bind_2_Glu_DH"/>
    <property type="match status" value="1"/>
</dbReference>
<feature type="binding site" evidence="6">
    <location>
        <position position="385"/>
    </location>
    <ligand>
        <name>substrate</name>
    </ligand>
</feature>
<dbReference type="SUPFAM" id="SSF51735">
    <property type="entry name" value="NAD(P)-binding Rossmann-fold domains"/>
    <property type="match status" value="1"/>
</dbReference>
<evidence type="ECO:0000256" key="7">
    <source>
        <dbReference type="PIRSR" id="PIRSR000185-3"/>
    </source>
</evidence>
<dbReference type="InterPro" id="IPR046346">
    <property type="entry name" value="Aminoacid_DH-like_N_sf"/>
</dbReference>
<proteinExistence type="inferred from homology"/>
<evidence type="ECO:0000256" key="2">
    <source>
        <dbReference type="ARBA" id="ARBA00011643"/>
    </source>
</evidence>
<comment type="similarity">
    <text evidence="1 4 8">Belongs to the Glu/Leu/Phe/Val dehydrogenases family.</text>
</comment>
<feature type="site" description="Important for catalysis" evidence="7">
    <location>
        <position position="168"/>
    </location>
</feature>
<evidence type="ECO:0000256" key="6">
    <source>
        <dbReference type="PIRSR" id="PIRSR000185-2"/>
    </source>
</evidence>
<dbReference type="PANTHER" id="PTHR43571">
    <property type="entry name" value="NADP-SPECIFIC GLUTAMATE DEHYDROGENASE 1-RELATED"/>
    <property type="match status" value="1"/>
</dbReference>
<dbReference type="EMBL" id="CACVAZ010000110">
    <property type="protein sequence ID" value="CAA6817147.1"/>
    <property type="molecule type" value="Genomic_DNA"/>
</dbReference>
<evidence type="ECO:0000256" key="3">
    <source>
        <dbReference type="ARBA" id="ARBA00023002"/>
    </source>
</evidence>
<feature type="binding site" evidence="6">
    <location>
        <position position="211"/>
    </location>
    <ligand>
        <name>NAD(+)</name>
        <dbReference type="ChEBI" id="CHEBI:57540"/>
    </ligand>
</feature>
<feature type="binding site" evidence="6">
    <location>
        <position position="116"/>
    </location>
    <ligand>
        <name>substrate</name>
    </ligand>
</feature>
<dbReference type="InterPro" id="IPR033922">
    <property type="entry name" value="NAD_bind_Glu_DH"/>
</dbReference>
<dbReference type="GO" id="GO:0006537">
    <property type="term" value="P:glutamate biosynthetic process"/>
    <property type="evidence" value="ECO:0007669"/>
    <property type="project" value="TreeGrafter"/>
</dbReference>
<dbReference type="SUPFAM" id="SSF53223">
    <property type="entry name" value="Aminoacid dehydrogenase-like, N-terminal domain"/>
    <property type="match status" value="1"/>
</dbReference>
<evidence type="ECO:0000313" key="10">
    <source>
        <dbReference type="EMBL" id="CAA6817147.1"/>
    </source>
</evidence>
<evidence type="ECO:0000256" key="5">
    <source>
        <dbReference type="PIRSR" id="PIRSR000185-1"/>
    </source>
</evidence>
<accession>A0A6S6TG09</accession>
<keyword evidence="6" id="KW-0547">Nucleotide-binding</keyword>
<dbReference type="FunFam" id="3.40.50.10860:FF:000002">
    <property type="entry name" value="Glutamate dehydrogenase"/>
    <property type="match status" value="1"/>
</dbReference>
<dbReference type="InterPro" id="IPR033524">
    <property type="entry name" value="Glu/Leu/Phe/Val_DH_AS"/>
</dbReference>
<evidence type="ECO:0000256" key="1">
    <source>
        <dbReference type="ARBA" id="ARBA00006382"/>
    </source>
</evidence>
<feature type="binding site" evidence="6">
    <location>
        <position position="113"/>
    </location>
    <ligand>
        <name>substrate</name>
    </ligand>
</feature>
<dbReference type="Pfam" id="PF00208">
    <property type="entry name" value="ELFV_dehydrog"/>
    <property type="match status" value="1"/>
</dbReference>
<keyword evidence="6" id="KW-0520">NAD</keyword>
<evidence type="ECO:0000256" key="4">
    <source>
        <dbReference type="PIRNR" id="PIRNR000185"/>
    </source>
</evidence>
<keyword evidence="3 4" id="KW-0560">Oxidoreductase</keyword>
<dbReference type="Gene3D" id="3.40.50.10860">
    <property type="entry name" value="Leucine Dehydrogenase, chain A, domain 1"/>
    <property type="match status" value="1"/>
</dbReference>